<reference evidence="2" key="1">
    <citation type="journal article" date="2022" name="Mol. Ecol. Resour.">
        <title>The genomes of chicory, endive, great burdock and yacon provide insights into Asteraceae palaeo-polyploidization history and plant inulin production.</title>
        <authorList>
            <person name="Fan W."/>
            <person name="Wang S."/>
            <person name="Wang H."/>
            <person name="Wang A."/>
            <person name="Jiang F."/>
            <person name="Liu H."/>
            <person name="Zhao H."/>
            <person name="Xu D."/>
            <person name="Zhang Y."/>
        </authorList>
    </citation>
    <scope>NUCLEOTIDE SEQUENCE [LARGE SCALE GENOMIC DNA]</scope>
    <source>
        <strain evidence="2">cv. Niubang</strain>
    </source>
</reference>
<evidence type="ECO:0000313" key="1">
    <source>
        <dbReference type="EMBL" id="KAI3757471.1"/>
    </source>
</evidence>
<dbReference type="Proteomes" id="UP001055879">
    <property type="component" value="Linkage Group LG02"/>
</dbReference>
<organism evidence="1 2">
    <name type="scientific">Arctium lappa</name>
    <name type="common">Greater burdock</name>
    <name type="synonym">Lappa major</name>
    <dbReference type="NCBI Taxonomy" id="4217"/>
    <lineage>
        <taxon>Eukaryota</taxon>
        <taxon>Viridiplantae</taxon>
        <taxon>Streptophyta</taxon>
        <taxon>Embryophyta</taxon>
        <taxon>Tracheophyta</taxon>
        <taxon>Spermatophyta</taxon>
        <taxon>Magnoliopsida</taxon>
        <taxon>eudicotyledons</taxon>
        <taxon>Gunneridae</taxon>
        <taxon>Pentapetalae</taxon>
        <taxon>asterids</taxon>
        <taxon>campanulids</taxon>
        <taxon>Asterales</taxon>
        <taxon>Asteraceae</taxon>
        <taxon>Carduoideae</taxon>
        <taxon>Cardueae</taxon>
        <taxon>Arctiinae</taxon>
        <taxon>Arctium</taxon>
    </lineage>
</organism>
<dbReference type="EMBL" id="CM042048">
    <property type="protein sequence ID" value="KAI3757471.1"/>
    <property type="molecule type" value="Genomic_DNA"/>
</dbReference>
<gene>
    <name evidence="1" type="ORF">L6452_05008</name>
</gene>
<sequence>MLEHRTRISAIENVNYLLIGSDGPLNQSRARTHTITPTPTPTPTPNLPQTHKHHLCKRVTSFWRSGFIKKISVKKQES</sequence>
<reference evidence="1 2" key="2">
    <citation type="journal article" date="2022" name="Mol. Ecol. Resour.">
        <title>The genomes of chicory, endive, great burdock and yacon provide insights into Asteraceae paleo-polyploidization history and plant inulin production.</title>
        <authorList>
            <person name="Fan W."/>
            <person name="Wang S."/>
            <person name="Wang H."/>
            <person name="Wang A."/>
            <person name="Jiang F."/>
            <person name="Liu H."/>
            <person name="Zhao H."/>
            <person name="Xu D."/>
            <person name="Zhang Y."/>
        </authorList>
    </citation>
    <scope>NUCLEOTIDE SEQUENCE [LARGE SCALE GENOMIC DNA]</scope>
    <source>
        <strain evidence="2">cv. Niubang</strain>
    </source>
</reference>
<protein>
    <submittedName>
        <fullName evidence="1">Uncharacterized protein</fullName>
    </submittedName>
</protein>
<keyword evidence="2" id="KW-1185">Reference proteome</keyword>
<evidence type="ECO:0000313" key="2">
    <source>
        <dbReference type="Proteomes" id="UP001055879"/>
    </source>
</evidence>
<accession>A0ACB9EFC5</accession>
<proteinExistence type="predicted"/>
<name>A0ACB9EFC5_ARCLA</name>
<comment type="caution">
    <text evidence="1">The sequence shown here is derived from an EMBL/GenBank/DDBJ whole genome shotgun (WGS) entry which is preliminary data.</text>
</comment>